<protein>
    <recommendedName>
        <fullName evidence="3">Arylesterase</fullName>
    </recommendedName>
</protein>
<dbReference type="InterPro" id="IPR011042">
    <property type="entry name" value="6-blade_b-propeller_TolB-like"/>
</dbReference>
<dbReference type="SUPFAM" id="SSF63829">
    <property type="entry name" value="Calcium-dependent phosphotriesterase"/>
    <property type="match status" value="1"/>
</dbReference>
<dbReference type="OrthoDB" id="5307922at2759"/>
<comment type="caution">
    <text evidence="1">The sequence shown here is derived from an EMBL/GenBank/DDBJ whole genome shotgun (WGS) entry which is preliminary data.</text>
</comment>
<evidence type="ECO:0000313" key="1">
    <source>
        <dbReference type="EMBL" id="KAF7547017.1"/>
    </source>
</evidence>
<proteinExistence type="predicted"/>
<dbReference type="AlphaFoldDB" id="A0A9P5L9D9"/>
<reference evidence="1" key="1">
    <citation type="submission" date="2020-03" db="EMBL/GenBank/DDBJ databases">
        <title>Draft Genome Sequence of Cylindrodendrum hubeiense.</title>
        <authorList>
            <person name="Buettner E."/>
            <person name="Kellner H."/>
        </authorList>
    </citation>
    <scope>NUCLEOTIDE SEQUENCE</scope>
    <source>
        <strain evidence="1">IHI 201604</strain>
    </source>
</reference>
<dbReference type="Proteomes" id="UP000722485">
    <property type="component" value="Unassembled WGS sequence"/>
</dbReference>
<evidence type="ECO:0000313" key="2">
    <source>
        <dbReference type="Proteomes" id="UP000722485"/>
    </source>
</evidence>
<dbReference type="EMBL" id="JAANBB010000191">
    <property type="protein sequence ID" value="KAF7547017.1"/>
    <property type="molecule type" value="Genomic_DNA"/>
</dbReference>
<dbReference type="InterPro" id="IPR051288">
    <property type="entry name" value="Serum_paraoxonase/arylesterase"/>
</dbReference>
<evidence type="ECO:0008006" key="3">
    <source>
        <dbReference type="Google" id="ProtNLM"/>
    </source>
</evidence>
<keyword evidence="2" id="KW-1185">Reference proteome</keyword>
<gene>
    <name evidence="1" type="ORF">G7Z17_g8029</name>
</gene>
<dbReference type="PANTHER" id="PTHR11799">
    <property type="entry name" value="PARAOXONASE"/>
    <property type="match status" value="1"/>
</dbReference>
<accession>A0A9P5L9D9</accession>
<sequence>MKLWRSLTLCVGLAVLSPWLYDIFRILKILVDNVPGNISEVTPLSSYEIRFADHMRNCEDVVLDTKSGVAIVSCSPGRDKWNTVMGHYMDPNEHGSLYLYRYADAPNEPPVLIPLDGFDAPFHPLGLTYHSESQTLAVTNHGGETATIEIFSLDLEAPRATLRQTVSDPANLPTPNSLVFLNSTHLYASNTHRTGTFTMPKTLLDHLRVWLSVIELRLAIPAGSVSLVDLQTGTATRILQIGFGNGIDLIDDGHTLAVVSTIKAAVYLYSIADNEPTRLTYLRRFTVPFFPDNLSVDAKGRILVAGHPHTKALGKMVRGNWRCHSGEPEYCSSAPSWVIEWDPAAEPTVASSDIYVGNSYASSSSVVRDVDRNFIIVSGLYADGLFILKN</sequence>
<organism evidence="1 2">
    <name type="scientific">Cylindrodendrum hubeiense</name>
    <dbReference type="NCBI Taxonomy" id="595255"/>
    <lineage>
        <taxon>Eukaryota</taxon>
        <taxon>Fungi</taxon>
        <taxon>Dikarya</taxon>
        <taxon>Ascomycota</taxon>
        <taxon>Pezizomycotina</taxon>
        <taxon>Sordariomycetes</taxon>
        <taxon>Hypocreomycetidae</taxon>
        <taxon>Hypocreales</taxon>
        <taxon>Nectriaceae</taxon>
        <taxon>Cylindrodendrum</taxon>
    </lineage>
</organism>
<name>A0A9P5L9D9_9HYPO</name>
<dbReference type="PANTHER" id="PTHR11799:SF30">
    <property type="entry name" value="SERUM PARAOXONASE_ARYLESTERASE 2"/>
    <property type="match status" value="1"/>
</dbReference>
<dbReference type="Gene3D" id="2.120.10.30">
    <property type="entry name" value="TolB, C-terminal domain"/>
    <property type="match status" value="1"/>
</dbReference>